<comment type="pathway">
    <text evidence="3">Protein modification.</text>
</comment>
<dbReference type="GO" id="GO:0017183">
    <property type="term" value="P:protein histidyl modification to diphthamide"/>
    <property type="evidence" value="ECO:0007669"/>
    <property type="project" value="TreeGrafter"/>
</dbReference>
<dbReference type="SUPFAM" id="SSF50978">
    <property type="entry name" value="WD40 repeat-like"/>
    <property type="match status" value="1"/>
</dbReference>
<dbReference type="InterPro" id="IPR052415">
    <property type="entry name" value="Diphthine_MTase"/>
</dbReference>
<organism evidence="4 5">
    <name type="scientific">Panagrolaimus superbus</name>
    <dbReference type="NCBI Taxonomy" id="310955"/>
    <lineage>
        <taxon>Eukaryota</taxon>
        <taxon>Metazoa</taxon>
        <taxon>Ecdysozoa</taxon>
        <taxon>Nematoda</taxon>
        <taxon>Chromadorea</taxon>
        <taxon>Rhabditida</taxon>
        <taxon>Tylenchina</taxon>
        <taxon>Panagrolaimomorpha</taxon>
        <taxon>Panagrolaimoidea</taxon>
        <taxon>Panagrolaimidae</taxon>
        <taxon>Panagrolaimus</taxon>
    </lineage>
</organism>
<sequence length="207" mass="22865">MNSTTDDKGNLHIFDRATAKPVHKTRAHRLRKVGDLECPAWSCSFLNENSVVSVGDDGRLCLWDLRESNLKESLFIYGITEDGMVFVSSKDDTVIAVGDYAQNYCLYDLRSTDRKPMIITKFPGGVWHVDSSMENSKGLSAAACMQGGVIVFDSCATNYSGMDILAHDSDSSLTYGVAIHEDLNGSTMVAEVEFDSKKLNKYLLLNE</sequence>
<dbReference type="WBParaSite" id="PSU_v2.g13463.t1">
    <property type="protein sequence ID" value="PSU_v2.g13463.t1"/>
    <property type="gene ID" value="PSU_v2.g13463"/>
</dbReference>
<evidence type="ECO:0000256" key="1">
    <source>
        <dbReference type="ARBA" id="ARBA00022574"/>
    </source>
</evidence>
<proteinExistence type="predicted"/>
<dbReference type="InterPro" id="IPR015943">
    <property type="entry name" value="WD40/YVTN_repeat-like_dom_sf"/>
</dbReference>
<dbReference type="PANTHER" id="PTHR46042">
    <property type="entry name" value="DIPHTHINE METHYLTRANSFERASE"/>
    <property type="match status" value="1"/>
</dbReference>
<dbReference type="GO" id="GO:0061685">
    <property type="term" value="F:diphthine methylesterase activity"/>
    <property type="evidence" value="ECO:0007669"/>
    <property type="project" value="TreeGrafter"/>
</dbReference>
<evidence type="ECO:0000313" key="4">
    <source>
        <dbReference type="Proteomes" id="UP000887577"/>
    </source>
</evidence>
<dbReference type="PANTHER" id="PTHR46042:SF1">
    <property type="entry name" value="DIPHTHINE METHYLTRANSFERASE"/>
    <property type="match status" value="1"/>
</dbReference>
<dbReference type="Gene3D" id="2.130.10.10">
    <property type="entry name" value="YVTN repeat-like/Quinoprotein amine dehydrogenase"/>
    <property type="match status" value="1"/>
</dbReference>
<dbReference type="InterPro" id="IPR036322">
    <property type="entry name" value="WD40_repeat_dom_sf"/>
</dbReference>
<keyword evidence="4" id="KW-1185">Reference proteome</keyword>
<dbReference type="Proteomes" id="UP000887577">
    <property type="component" value="Unplaced"/>
</dbReference>
<dbReference type="AlphaFoldDB" id="A0A914Y1X7"/>
<dbReference type="GO" id="GO:0005737">
    <property type="term" value="C:cytoplasm"/>
    <property type="evidence" value="ECO:0007669"/>
    <property type="project" value="TreeGrafter"/>
</dbReference>
<accession>A0A914Y1X7</accession>
<protein>
    <submittedName>
        <fullName evidence="5">Uncharacterized protein</fullName>
    </submittedName>
</protein>
<keyword evidence="2" id="KW-0677">Repeat</keyword>
<keyword evidence="1" id="KW-0853">WD repeat</keyword>
<reference evidence="5" key="1">
    <citation type="submission" date="2022-11" db="UniProtKB">
        <authorList>
            <consortium name="WormBaseParasite"/>
        </authorList>
    </citation>
    <scope>IDENTIFICATION</scope>
</reference>
<name>A0A914Y1X7_9BILA</name>
<evidence type="ECO:0000256" key="3">
    <source>
        <dbReference type="ARBA" id="ARBA00043952"/>
    </source>
</evidence>
<evidence type="ECO:0000313" key="5">
    <source>
        <dbReference type="WBParaSite" id="PSU_v2.g13463.t1"/>
    </source>
</evidence>
<evidence type="ECO:0000256" key="2">
    <source>
        <dbReference type="ARBA" id="ARBA00022737"/>
    </source>
</evidence>